<organism evidence="1 2">
    <name type="scientific">Candidatus Viridilinea halotolerans</name>
    <dbReference type="NCBI Taxonomy" id="2491704"/>
    <lineage>
        <taxon>Bacteria</taxon>
        <taxon>Bacillati</taxon>
        <taxon>Chloroflexota</taxon>
        <taxon>Chloroflexia</taxon>
        <taxon>Chloroflexales</taxon>
        <taxon>Chloroflexineae</taxon>
        <taxon>Oscillochloridaceae</taxon>
        <taxon>Candidatus Viridilinea</taxon>
    </lineage>
</organism>
<dbReference type="EMBL" id="RSAS01000111">
    <property type="protein sequence ID" value="RRR76563.1"/>
    <property type="molecule type" value="Genomic_DNA"/>
</dbReference>
<dbReference type="Proteomes" id="UP000280307">
    <property type="component" value="Unassembled WGS sequence"/>
</dbReference>
<reference evidence="1 2" key="1">
    <citation type="submission" date="2018-12" db="EMBL/GenBank/DDBJ databases">
        <title>Genome Sequence of Candidatus Viridilinea halotolerans isolated from saline sulfide-rich spring.</title>
        <authorList>
            <person name="Grouzdev D.S."/>
            <person name="Burganskaya E.I."/>
            <person name="Krutkina M.S."/>
            <person name="Sukhacheva M.V."/>
            <person name="Gorlenko V.M."/>
        </authorList>
    </citation>
    <scope>NUCLEOTIDE SEQUENCE [LARGE SCALE GENOMIC DNA]</scope>
    <source>
        <strain evidence="1">Chok-6</strain>
    </source>
</reference>
<proteinExistence type="predicted"/>
<evidence type="ECO:0000313" key="1">
    <source>
        <dbReference type="EMBL" id="RRR76563.1"/>
    </source>
</evidence>
<name>A0A426U8L6_9CHLR</name>
<comment type="caution">
    <text evidence="1">The sequence shown here is derived from an EMBL/GenBank/DDBJ whole genome shotgun (WGS) entry which is preliminary data.</text>
</comment>
<gene>
    <name evidence="1" type="ORF">EI684_02780</name>
</gene>
<accession>A0A426U8L6</accession>
<protein>
    <submittedName>
        <fullName evidence="1">Uncharacterized protein</fullName>
    </submittedName>
</protein>
<dbReference type="AlphaFoldDB" id="A0A426U8L6"/>
<sequence>MPPTDLARTLQQLTATRPDLVRGVMLWSQDGGLMGCLMDAQRQPILRSIPSMPHADPTTLFAHLASVRGYLELTGRSCPPTA</sequence>
<evidence type="ECO:0000313" key="2">
    <source>
        <dbReference type="Proteomes" id="UP000280307"/>
    </source>
</evidence>